<keyword evidence="2" id="KW-1185">Reference proteome</keyword>
<evidence type="ECO:0000313" key="1">
    <source>
        <dbReference type="EMBL" id="POO01105.1"/>
    </source>
</evidence>
<proteinExistence type="predicted"/>
<organism evidence="1 2">
    <name type="scientific">Trema orientale</name>
    <name type="common">Charcoal tree</name>
    <name type="synonym">Celtis orientalis</name>
    <dbReference type="NCBI Taxonomy" id="63057"/>
    <lineage>
        <taxon>Eukaryota</taxon>
        <taxon>Viridiplantae</taxon>
        <taxon>Streptophyta</taxon>
        <taxon>Embryophyta</taxon>
        <taxon>Tracheophyta</taxon>
        <taxon>Spermatophyta</taxon>
        <taxon>Magnoliopsida</taxon>
        <taxon>eudicotyledons</taxon>
        <taxon>Gunneridae</taxon>
        <taxon>Pentapetalae</taxon>
        <taxon>rosids</taxon>
        <taxon>fabids</taxon>
        <taxon>Rosales</taxon>
        <taxon>Cannabaceae</taxon>
        <taxon>Trema</taxon>
    </lineage>
</organism>
<dbReference type="AlphaFoldDB" id="A0A2P5FTI7"/>
<protein>
    <submittedName>
        <fullName evidence="1">Uncharacterized protein</fullName>
    </submittedName>
</protein>
<dbReference type="InParanoid" id="A0A2P5FTI7"/>
<dbReference type="Proteomes" id="UP000237000">
    <property type="component" value="Unassembled WGS sequence"/>
</dbReference>
<comment type="caution">
    <text evidence="1">The sequence shown here is derived from an EMBL/GenBank/DDBJ whole genome shotgun (WGS) entry which is preliminary data.</text>
</comment>
<dbReference type="EMBL" id="JXTC01000010">
    <property type="protein sequence ID" value="POO01105.1"/>
    <property type="molecule type" value="Genomic_DNA"/>
</dbReference>
<accession>A0A2P5FTI7</accession>
<name>A0A2P5FTI7_TREOI</name>
<gene>
    <name evidence="1" type="ORF">TorRG33x02_032880</name>
</gene>
<sequence length="29" mass="3652">MAIVGDWSRFDVEEYRVEVLWTDRRPRRN</sequence>
<evidence type="ECO:0000313" key="2">
    <source>
        <dbReference type="Proteomes" id="UP000237000"/>
    </source>
</evidence>
<reference evidence="2" key="1">
    <citation type="submission" date="2016-06" db="EMBL/GenBank/DDBJ databases">
        <title>Parallel loss of symbiosis genes in relatives of nitrogen-fixing non-legume Parasponia.</title>
        <authorList>
            <person name="Van Velzen R."/>
            <person name="Holmer R."/>
            <person name="Bu F."/>
            <person name="Rutten L."/>
            <person name="Van Zeijl A."/>
            <person name="Liu W."/>
            <person name="Santuari L."/>
            <person name="Cao Q."/>
            <person name="Sharma T."/>
            <person name="Shen D."/>
            <person name="Roswanjaya Y."/>
            <person name="Wardhani T."/>
            <person name="Kalhor M.S."/>
            <person name="Jansen J."/>
            <person name="Van den Hoogen J."/>
            <person name="Gungor B."/>
            <person name="Hartog M."/>
            <person name="Hontelez J."/>
            <person name="Verver J."/>
            <person name="Yang W.-C."/>
            <person name="Schijlen E."/>
            <person name="Repin R."/>
            <person name="Schilthuizen M."/>
            <person name="Schranz E."/>
            <person name="Heidstra R."/>
            <person name="Miyata K."/>
            <person name="Fedorova E."/>
            <person name="Kohlen W."/>
            <person name="Bisseling T."/>
            <person name="Smit S."/>
            <person name="Geurts R."/>
        </authorList>
    </citation>
    <scope>NUCLEOTIDE SEQUENCE [LARGE SCALE GENOMIC DNA]</scope>
    <source>
        <strain evidence="2">cv. RG33-2</strain>
    </source>
</reference>